<name>A0ACC7P2C7_9BACL</name>
<keyword evidence="2" id="KW-1185">Reference proteome</keyword>
<dbReference type="EMBL" id="JBJURJ010000016">
    <property type="protein sequence ID" value="MFM9331118.1"/>
    <property type="molecule type" value="Genomic_DNA"/>
</dbReference>
<organism evidence="1 2">
    <name type="scientific">Paenibacillus mesotrionivorans</name>
    <dbReference type="NCBI Taxonomy" id="3160968"/>
    <lineage>
        <taxon>Bacteria</taxon>
        <taxon>Bacillati</taxon>
        <taxon>Bacillota</taxon>
        <taxon>Bacilli</taxon>
        <taxon>Bacillales</taxon>
        <taxon>Paenibacillaceae</taxon>
        <taxon>Paenibacillus</taxon>
    </lineage>
</organism>
<comment type="caution">
    <text evidence="1">The sequence shown here is derived from an EMBL/GenBank/DDBJ whole genome shotgun (WGS) entry which is preliminary data.</text>
</comment>
<dbReference type="Proteomes" id="UP001631969">
    <property type="component" value="Unassembled WGS sequence"/>
</dbReference>
<gene>
    <name evidence="1" type="ORF">ACI1P1_22750</name>
</gene>
<accession>A0ACC7P2C7</accession>
<proteinExistence type="predicted"/>
<sequence>MNKSHSSLGLVRWAGAGLLVYSLAVFASSCGTKADGATPGSPAASGGASSAATQTQAAFAVKPVKIRFGLDTAAGGSLQFRQAQEQGFFKKFAVEAEISNFAYGIDTINALLVQRTDTATAADYALLNSLGKGDMKIVSTLTRATEASSRTTVLLVKGDITKPEELRGKKLGVARGTVYEYVWAKFLEKLNIDEKDVKMVYYSTPDEAIVALTKGEMDAVWSGGALLEKFLKVDGIKSLGDMNQTDVKISSFQVVDAGYLKTKAQTVTNYLKAVKEGIDYIAAHKEQTAELAFRDIKLPKEGVLKDLDTQNYVLGFTKEDYQHLESMKAWLEQRGILKDKYELKDKIDVEALKAAFPESVTYTK</sequence>
<protein>
    <submittedName>
        <fullName evidence="1">ABC transporter substrate-binding protein</fullName>
    </submittedName>
</protein>
<evidence type="ECO:0000313" key="2">
    <source>
        <dbReference type="Proteomes" id="UP001631969"/>
    </source>
</evidence>
<reference evidence="1" key="1">
    <citation type="submission" date="2024-12" db="EMBL/GenBank/DDBJ databases">
        <authorList>
            <person name="Wu N."/>
        </authorList>
    </citation>
    <scope>NUCLEOTIDE SEQUENCE</scope>
    <source>
        <strain evidence="1">P15</strain>
    </source>
</reference>
<evidence type="ECO:0000313" key="1">
    <source>
        <dbReference type="EMBL" id="MFM9331118.1"/>
    </source>
</evidence>